<organism evidence="1 2">
    <name type="scientific">Laspinema palackyanum D2a</name>
    <dbReference type="NCBI Taxonomy" id="2953684"/>
    <lineage>
        <taxon>Bacteria</taxon>
        <taxon>Bacillati</taxon>
        <taxon>Cyanobacteriota</taxon>
        <taxon>Cyanophyceae</taxon>
        <taxon>Oscillatoriophycideae</taxon>
        <taxon>Oscillatoriales</taxon>
        <taxon>Laspinemataceae</taxon>
        <taxon>Laspinema</taxon>
        <taxon>Laspinema palackyanum</taxon>
    </lineage>
</organism>
<name>A0ABT2MSJ5_9CYAN</name>
<evidence type="ECO:0000313" key="2">
    <source>
        <dbReference type="Proteomes" id="UP001525890"/>
    </source>
</evidence>
<dbReference type="Proteomes" id="UP001525890">
    <property type="component" value="Unassembled WGS sequence"/>
</dbReference>
<comment type="caution">
    <text evidence="1">The sequence shown here is derived from an EMBL/GenBank/DDBJ whole genome shotgun (WGS) entry which is preliminary data.</text>
</comment>
<dbReference type="EMBL" id="JAMXFF010000021">
    <property type="protein sequence ID" value="MCT7967638.1"/>
    <property type="molecule type" value="Genomic_DNA"/>
</dbReference>
<dbReference type="RefSeq" id="WP_368007208.1">
    <property type="nucleotide sequence ID" value="NZ_JAMXFF010000021.1"/>
</dbReference>
<proteinExistence type="predicted"/>
<accession>A0ABT2MSJ5</accession>
<protein>
    <submittedName>
        <fullName evidence="1">Uncharacterized protein</fullName>
    </submittedName>
</protein>
<keyword evidence="2" id="KW-1185">Reference proteome</keyword>
<evidence type="ECO:0000313" key="1">
    <source>
        <dbReference type="EMBL" id="MCT7967638.1"/>
    </source>
</evidence>
<reference evidence="1 2" key="1">
    <citation type="journal article" date="2022" name="Front. Microbiol.">
        <title>High genomic differentiation and limited gene flow indicate recent cryptic speciation within the genus Laspinema (cyanobacteria).</title>
        <authorList>
            <person name="Stanojkovic A."/>
            <person name="Skoupy S."/>
            <person name="Skaloud P."/>
            <person name="Dvorak P."/>
        </authorList>
    </citation>
    <scope>NUCLEOTIDE SEQUENCE [LARGE SCALE GENOMIC DNA]</scope>
    <source>
        <strain evidence="1 2">D2a</strain>
    </source>
</reference>
<gene>
    <name evidence="1" type="ORF">NG799_14955</name>
</gene>
<sequence>MNSRQKWALGTEMMEISLQLAPQNSRAGGPDGWRSPGHPWLTLVASPGLSENGKPPQSVPLWL</sequence>